<evidence type="ECO:0000256" key="1">
    <source>
        <dbReference type="SAM" id="SignalP"/>
    </source>
</evidence>
<organism evidence="2 3">
    <name type="scientific">Bdellovibrio bacteriovorus</name>
    <dbReference type="NCBI Taxonomy" id="959"/>
    <lineage>
        <taxon>Bacteria</taxon>
        <taxon>Pseudomonadati</taxon>
        <taxon>Bdellovibrionota</taxon>
        <taxon>Bdellovibrionia</taxon>
        <taxon>Bdellovibrionales</taxon>
        <taxon>Pseudobdellovibrionaceae</taxon>
        <taxon>Bdellovibrio</taxon>
    </lineage>
</organism>
<dbReference type="AlphaFoldDB" id="A0A150WL84"/>
<keyword evidence="1" id="KW-0732">Signal</keyword>
<reference evidence="2 3" key="1">
    <citation type="submission" date="2016-03" db="EMBL/GenBank/DDBJ databases">
        <authorList>
            <person name="Ploux O."/>
        </authorList>
    </citation>
    <scope>NUCLEOTIDE SEQUENCE [LARGE SCALE GENOMIC DNA]</scope>
    <source>
        <strain evidence="2 3">BER2</strain>
    </source>
</reference>
<evidence type="ECO:0000313" key="2">
    <source>
        <dbReference type="EMBL" id="KYG64453.1"/>
    </source>
</evidence>
<name>A0A150WL84_BDEBC</name>
<dbReference type="Gene3D" id="3.20.20.370">
    <property type="entry name" value="Glycoside hydrolase/deacetylase"/>
    <property type="match status" value="1"/>
</dbReference>
<dbReference type="PANTHER" id="PTHR45985:SF3">
    <property type="entry name" value="CHITIN DEACETYLASE-LIKE 4"/>
    <property type="match status" value="1"/>
</dbReference>
<protein>
    <recommendedName>
        <fullName evidence="4">Secreted protein</fullName>
    </recommendedName>
</protein>
<feature type="chain" id="PRO_5007573313" description="Secreted protein" evidence="1">
    <location>
        <begin position="24"/>
        <end position="548"/>
    </location>
</feature>
<feature type="signal peptide" evidence="1">
    <location>
        <begin position="1"/>
        <end position="23"/>
    </location>
</feature>
<dbReference type="RefSeq" id="WP_063243438.1">
    <property type="nucleotide sequence ID" value="NZ_LUKF01000012.1"/>
</dbReference>
<proteinExistence type="predicted"/>
<evidence type="ECO:0000313" key="3">
    <source>
        <dbReference type="Proteomes" id="UP000075391"/>
    </source>
</evidence>
<dbReference type="SUPFAM" id="SSF88713">
    <property type="entry name" value="Glycoside hydrolase/deacetylase"/>
    <property type="match status" value="1"/>
</dbReference>
<dbReference type="Proteomes" id="UP000075391">
    <property type="component" value="Unassembled WGS sequence"/>
</dbReference>
<accession>A0A150WL84</accession>
<dbReference type="OrthoDB" id="438898at2"/>
<dbReference type="InterPro" id="IPR052740">
    <property type="entry name" value="CE4"/>
</dbReference>
<dbReference type="PANTHER" id="PTHR45985">
    <property type="match status" value="1"/>
</dbReference>
<comment type="caution">
    <text evidence="2">The sequence shown here is derived from an EMBL/GenBank/DDBJ whole genome shotgun (WGS) entry which is preliminary data.</text>
</comment>
<dbReference type="EMBL" id="LUKF01000012">
    <property type="protein sequence ID" value="KYG64453.1"/>
    <property type="molecule type" value="Genomic_DNA"/>
</dbReference>
<evidence type="ECO:0008006" key="4">
    <source>
        <dbReference type="Google" id="ProtNLM"/>
    </source>
</evidence>
<sequence length="548" mass="62611">MSKKWITKGLMALGMLTQEVAMAQSSSSTQRPPQFVLLAFDGSYNNDVWQYSRDFTKLKKSHGVDSRFTYFINPVYFLTPDSKSNYQPPGSRLESRNGQTVAVKNRGSAIGWGDDNADVSTRIDHMNDAYLEGHEIGSHAVGHFDAGYAQCSMNKLTRKCDRDENNKIIWKWDLRWSEADWRSEFEQFYSILDNVFRFNGLRPTAKQSRGLLFRDEIKGFRAPVLGISDGLWPNLPKYGIQYDTSKTNYENYWPQRNEYGTWNFPLAEILEPGGARRWISMDYNFCVRDSARVLTEEPETMSLMKRDANGQQVKANKARDCLNMVSAKQKAKAKANMMNLYRAYFDRNYYGNRAPIHIGHHFSQWMGGAYFETFFEFANEVCGKPEVKCVTYAELMNFMNGKSSSEIEAYKKGNFAKLPRPKSVTLARHWDLDVDMTADENVMKFALSGRDASRRGLTQLVTVNGTVVSEGLETKLSEVRRITPAGETADVRMAIFDFNGKEVATATYKVMNVGTKDEMVGEDNIEERWTQGHLPEAHQGEMDFTRGH</sequence>
<dbReference type="GO" id="GO:0005975">
    <property type="term" value="P:carbohydrate metabolic process"/>
    <property type="evidence" value="ECO:0007669"/>
    <property type="project" value="InterPro"/>
</dbReference>
<gene>
    <name evidence="2" type="ORF">AZI85_03265</name>
</gene>
<dbReference type="InterPro" id="IPR011330">
    <property type="entry name" value="Glyco_hydro/deAcase_b/a-brl"/>
</dbReference>